<proteinExistence type="predicted"/>
<reference evidence="1 2" key="1">
    <citation type="submission" date="2019-11" db="EMBL/GenBank/DDBJ databases">
        <title>Strigops habroptila (kakapo) genome, bStrHab1, primary haplotype, v2.</title>
        <authorList>
            <person name="Jarvis E.D."/>
            <person name="Howard J."/>
            <person name="Rhie A."/>
            <person name="Phillippy A."/>
            <person name="Korlach J."/>
            <person name="Digby A."/>
            <person name="Iorns D."/>
            <person name="Eason D."/>
            <person name="Robertson B."/>
            <person name="Raemaekers T."/>
            <person name="Howe K."/>
            <person name="Lewin H."/>
            <person name="Damas J."/>
            <person name="Hastie A."/>
            <person name="Tracey A."/>
            <person name="Chow W."/>
            <person name="Fedrigo O."/>
        </authorList>
    </citation>
    <scope>NUCLEOTIDE SEQUENCE [LARGE SCALE GENOMIC DNA]</scope>
</reference>
<evidence type="ECO:0000313" key="1">
    <source>
        <dbReference type="Ensembl" id="ENSSHBP00005002855.1"/>
    </source>
</evidence>
<dbReference type="Ensembl" id="ENSSHBT00005003501.1">
    <property type="protein sequence ID" value="ENSSHBP00005002855.1"/>
    <property type="gene ID" value="ENSSHBG00005002605.1"/>
</dbReference>
<sequence>MGVCVGASIALVLSHFRLKTQLRLLLMDPVVEEVHEVDHGLISQLLADSEETLSSCTEKMQGPAQYSWSADWSFWLSSSTYKYRSEEFKRQFSHLPDSERLIVGKM</sequence>
<dbReference type="OMA" id="SIHEMDR"/>
<protein>
    <submittedName>
        <fullName evidence="1">Uncharacterized protein</fullName>
    </submittedName>
</protein>
<reference evidence="1" key="2">
    <citation type="submission" date="2025-08" db="UniProtKB">
        <authorList>
            <consortium name="Ensembl"/>
        </authorList>
    </citation>
    <scope>IDENTIFICATION</scope>
</reference>
<dbReference type="GeneTree" id="ENSGT00990000213448"/>
<reference evidence="1" key="3">
    <citation type="submission" date="2025-09" db="UniProtKB">
        <authorList>
            <consortium name="Ensembl"/>
        </authorList>
    </citation>
    <scope>IDENTIFICATION</scope>
</reference>
<evidence type="ECO:0000313" key="2">
    <source>
        <dbReference type="Proteomes" id="UP000472266"/>
    </source>
</evidence>
<dbReference type="Proteomes" id="UP000472266">
    <property type="component" value="Chromosome 2"/>
</dbReference>
<dbReference type="AlphaFoldDB" id="A0A672TLV0"/>
<accession>A0A672TLV0</accession>
<keyword evidence="2" id="KW-1185">Reference proteome</keyword>
<name>A0A672TLV0_STRHB</name>
<organism evidence="1 2">
    <name type="scientific">Strigops habroptila</name>
    <name type="common">Kakapo</name>
    <dbReference type="NCBI Taxonomy" id="2489341"/>
    <lineage>
        <taxon>Eukaryota</taxon>
        <taxon>Metazoa</taxon>
        <taxon>Chordata</taxon>
        <taxon>Craniata</taxon>
        <taxon>Vertebrata</taxon>
        <taxon>Euteleostomi</taxon>
        <taxon>Archelosauria</taxon>
        <taxon>Archosauria</taxon>
        <taxon>Dinosauria</taxon>
        <taxon>Saurischia</taxon>
        <taxon>Theropoda</taxon>
        <taxon>Coelurosauria</taxon>
        <taxon>Aves</taxon>
        <taxon>Neognathae</taxon>
        <taxon>Neoaves</taxon>
        <taxon>Telluraves</taxon>
        <taxon>Australaves</taxon>
        <taxon>Psittaciformes</taxon>
        <taxon>Psittacidae</taxon>
        <taxon>Strigops</taxon>
    </lineage>
</organism>
<dbReference type="InParanoid" id="A0A672TLV0"/>